<protein>
    <submittedName>
        <fullName evidence="2">Uncharacterized protein</fullName>
    </submittedName>
</protein>
<evidence type="ECO:0000256" key="1">
    <source>
        <dbReference type="SAM" id="MobiDB-lite"/>
    </source>
</evidence>
<evidence type="ECO:0000313" key="2">
    <source>
        <dbReference type="EMBL" id="KZM89990.1"/>
    </source>
</evidence>
<comment type="caution">
    <text evidence="2">The sequence shown here is derived from an EMBL/GenBank/DDBJ whole genome shotgun (WGS) entry which is preliminary data.</text>
</comment>
<name>A0A161ZTL0_DAUCS</name>
<dbReference type="AlphaFoldDB" id="A0A161ZTL0"/>
<feature type="compositionally biased region" description="Basic and acidic residues" evidence="1">
    <location>
        <begin position="1"/>
        <end position="16"/>
    </location>
</feature>
<sequence length="69" mass="8229">MRRVIDVLDGRQHDDGGEATGENEILPVSYGEDMKRFVRDSEDSLRNHRIFREVEMQEMERFLQNMKES</sequence>
<gene>
    <name evidence="2" type="ORF">DCAR_022645</name>
</gene>
<proteinExistence type="predicted"/>
<accession>A0A161ZTL0</accession>
<dbReference type="Gramene" id="KZM89990">
    <property type="protein sequence ID" value="KZM89990"/>
    <property type="gene ID" value="DCAR_022645"/>
</dbReference>
<organism evidence="2">
    <name type="scientific">Daucus carota subsp. sativus</name>
    <name type="common">Carrot</name>
    <dbReference type="NCBI Taxonomy" id="79200"/>
    <lineage>
        <taxon>Eukaryota</taxon>
        <taxon>Viridiplantae</taxon>
        <taxon>Streptophyta</taxon>
        <taxon>Embryophyta</taxon>
        <taxon>Tracheophyta</taxon>
        <taxon>Spermatophyta</taxon>
        <taxon>Magnoliopsida</taxon>
        <taxon>eudicotyledons</taxon>
        <taxon>Gunneridae</taxon>
        <taxon>Pentapetalae</taxon>
        <taxon>asterids</taxon>
        <taxon>campanulids</taxon>
        <taxon>Apiales</taxon>
        <taxon>Apiaceae</taxon>
        <taxon>Apioideae</taxon>
        <taxon>Scandiceae</taxon>
        <taxon>Daucinae</taxon>
        <taxon>Daucus</taxon>
        <taxon>Daucus sect. Daucus</taxon>
    </lineage>
</organism>
<reference evidence="2" key="1">
    <citation type="journal article" date="2016" name="Nat. Genet.">
        <title>A high-quality carrot genome assembly provides new insights into carotenoid accumulation and asterid genome evolution.</title>
        <authorList>
            <person name="Iorizzo M."/>
            <person name="Ellison S."/>
            <person name="Senalik D."/>
            <person name="Zeng P."/>
            <person name="Satapoomin P."/>
            <person name="Huang J."/>
            <person name="Bowman M."/>
            <person name="Iovene M."/>
            <person name="Sanseverino W."/>
            <person name="Cavagnaro P."/>
            <person name="Yildiz M."/>
            <person name="Macko-Podgorni A."/>
            <person name="Moranska E."/>
            <person name="Grzebelus E."/>
            <person name="Grzebelus D."/>
            <person name="Ashrafi H."/>
            <person name="Zheng Z."/>
            <person name="Cheng S."/>
            <person name="Spooner D."/>
            <person name="Van Deynze A."/>
            <person name="Simon P."/>
        </authorList>
    </citation>
    <scope>NUCLEOTIDE SEQUENCE [LARGE SCALE GENOMIC DNA]</scope>
    <source>
        <tissue evidence="2">Leaf</tissue>
    </source>
</reference>
<dbReference type="EMBL" id="LNRQ01000006">
    <property type="protein sequence ID" value="KZM89990.1"/>
    <property type="molecule type" value="Genomic_DNA"/>
</dbReference>
<feature type="region of interest" description="Disordered" evidence="1">
    <location>
        <begin position="1"/>
        <end position="26"/>
    </location>
</feature>